<dbReference type="PROSITE" id="PS50850">
    <property type="entry name" value="MFS"/>
    <property type="match status" value="1"/>
</dbReference>
<dbReference type="PANTHER" id="PTHR23504">
    <property type="entry name" value="MAJOR FACILITATOR SUPERFAMILY DOMAIN-CONTAINING PROTEIN 10"/>
    <property type="match status" value="1"/>
</dbReference>
<dbReference type="InterPro" id="IPR036259">
    <property type="entry name" value="MFS_trans_sf"/>
</dbReference>
<evidence type="ECO:0000256" key="7">
    <source>
        <dbReference type="ARBA" id="ARBA00023136"/>
    </source>
</evidence>
<dbReference type="SUPFAM" id="SSF103473">
    <property type="entry name" value="MFS general substrate transporter"/>
    <property type="match status" value="1"/>
</dbReference>
<gene>
    <name evidence="10" type="ORF">SAMN05444851_0866</name>
</gene>
<sequence length="404" mass="43166">MTASRTTSNQAAIWFILATILLDAVGIGIVFPIMPDLMLRVGATGTADGAFWGGILMASYAAMQFLFAPVIGGISDSLGRRPVLLLALVALTIDYVVMALATTFWWLLIGRVLAGIAGATYITATAYLADISKPEERAANFGLIGATFGIGFVMGPAIGGFVASLHLTAPFWLAAAFAGLNVLLGLFVLPESLVPEKRRVFRRRDLNPFGSILDAFKLPGLGLPLVLIFLFELANMVYPTLWAFWTREIFGWSAAPIGLTLAAYGIAVAVSQGVVMRLLIPRLGEFRTLIFSVICAIAAFAIFGMTASVYVMFAAILIAALADMAPPTMTAMMANMVAEDRQGLLQGVIASLGSIAAVIGPMMVTWIFQMFADAKGTIYLPGAPFLFSGGLVLILFPFFLRLRR</sequence>
<feature type="transmembrane region" description="Helical" evidence="8">
    <location>
        <begin position="12"/>
        <end position="31"/>
    </location>
</feature>
<feature type="transmembrane region" description="Helical" evidence="8">
    <location>
        <begin position="83"/>
        <end position="106"/>
    </location>
</feature>
<evidence type="ECO:0000256" key="1">
    <source>
        <dbReference type="ARBA" id="ARBA00003279"/>
    </source>
</evidence>
<keyword evidence="11" id="KW-1185">Reference proteome</keyword>
<dbReference type="InterPro" id="IPR020846">
    <property type="entry name" value="MFS_dom"/>
</dbReference>
<comment type="subcellular location">
    <subcellularLocation>
        <location evidence="2">Membrane</location>
        <topology evidence="2">Multi-pass membrane protein</topology>
    </subcellularLocation>
</comment>
<dbReference type="STRING" id="1173584.SAMN05444851_0866"/>
<evidence type="ECO:0000256" key="6">
    <source>
        <dbReference type="ARBA" id="ARBA00022989"/>
    </source>
</evidence>
<dbReference type="EMBL" id="FOJB01000001">
    <property type="protein sequence ID" value="SEW01357.1"/>
    <property type="molecule type" value="Genomic_DNA"/>
</dbReference>
<evidence type="ECO:0000313" key="11">
    <source>
        <dbReference type="Proteomes" id="UP000199650"/>
    </source>
</evidence>
<dbReference type="GO" id="GO:0022857">
    <property type="term" value="F:transmembrane transporter activity"/>
    <property type="evidence" value="ECO:0007669"/>
    <property type="project" value="InterPro"/>
</dbReference>
<dbReference type="RefSeq" id="WP_091428597.1">
    <property type="nucleotide sequence ID" value="NZ_FOJB01000001.1"/>
</dbReference>
<dbReference type="PANTHER" id="PTHR23504:SF15">
    <property type="entry name" value="MAJOR FACILITATOR SUPERFAMILY (MFS) PROFILE DOMAIN-CONTAINING PROTEIN"/>
    <property type="match status" value="1"/>
</dbReference>
<feature type="transmembrane region" description="Helical" evidence="8">
    <location>
        <begin position="141"/>
        <end position="165"/>
    </location>
</feature>
<feature type="domain" description="Major facilitator superfamily (MFS) profile" evidence="9">
    <location>
        <begin position="12"/>
        <end position="404"/>
    </location>
</feature>
<comment type="similarity">
    <text evidence="3">Belongs to the major facilitator superfamily. TCR/Tet family.</text>
</comment>
<feature type="transmembrane region" description="Helical" evidence="8">
    <location>
        <begin position="51"/>
        <end position="71"/>
    </location>
</feature>
<organism evidence="10 11">
    <name type="scientific">Aliiroseovarius sediminilitoris</name>
    <dbReference type="NCBI Taxonomy" id="1173584"/>
    <lineage>
        <taxon>Bacteria</taxon>
        <taxon>Pseudomonadati</taxon>
        <taxon>Pseudomonadota</taxon>
        <taxon>Alphaproteobacteria</taxon>
        <taxon>Rhodobacterales</taxon>
        <taxon>Paracoccaceae</taxon>
        <taxon>Aliiroseovarius</taxon>
    </lineage>
</organism>
<keyword evidence="6 8" id="KW-1133">Transmembrane helix</keyword>
<evidence type="ECO:0000256" key="8">
    <source>
        <dbReference type="SAM" id="Phobius"/>
    </source>
</evidence>
<dbReference type="PRINTS" id="PR01035">
    <property type="entry name" value="TCRTETA"/>
</dbReference>
<dbReference type="InterPro" id="IPR005829">
    <property type="entry name" value="Sugar_transporter_CS"/>
</dbReference>
<feature type="transmembrane region" description="Helical" evidence="8">
    <location>
        <begin position="286"/>
        <end position="303"/>
    </location>
</feature>
<dbReference type="InterPro" id="IPR001958">
    <property type="entry name" value="Tet-R_TetA/multi-R_MdtG-like"/>
</dbReference>
<evidence type="ECO:0000256" key="4">
    <source>
        <dbReference type="ARBA" id="ARBA00022448"/>
    </source>
</evidence>
<feature type="transmembrane region" description="Helical" evidence="8">
    <location>
        <begin position="112"/>
        <end position="129"/>
    </location>
</feature>
<accession>A0A1I0NJD7</accession>
<reference evidence="10 11" key="1">
    <citation type="submission" date="2016-10" db="EMBL/GenBank/DDBJ databases">
        <authorList>
            <person name="de Groot N.N."/>
        </authorList>
    </citation>
    <scope>NUCLEOTIDE SEQUENCE [LARGE SCALE GENOMIC DNA]</scope>
    <source>
        <strain evidence="10 11">DSM 29439</strain>
    </source>
</reference>
<feature type="transmembrane region" description="Helical" evidence="8">
    <location>
        <begin position="171"/>
        <end position="194"/>
    </location>
</feature>
<name>A0A1I0NJD7_9RHOB</name>
<comment type="function">
    <text evidence="1">Resistance to tetracycline by an active tetracycline efflux. This is an energy-dependent process that decreases the accumulation of the antibiotic in whole cells. This protein functions as a metal-tetracycline/H(+) antiporter.</text>
</comment>
<evidence type="ECO:0000256" key="5">
    <source>
        <dbReference type="ARBA" id="ARBA00022692"/>
    </source>
</evidence>
<dbReference type="Pfam" id="PF07690">
    <property type="entry name" value="MFS_1"/>
    <property type="match status" value="1"/>
</dbReference>
<feature type="transmembrane region" description="Helical" evidence="8">
    <location>
        <begin position="215"/>
        <end position="237"/>
    </location>
</feature>
<feature type="transmembrane region" description="Helical" evidence="8">
    <location>
        <begin position="249"/>
        <end position="274"/>
    </location>
</feature>
<evidence type="ECO:0000256" key="2">
    <source>
        <dbReference type="ARBA" id="ARBA00004141"/>
    </source>
</evidence>
<dbReference type="InterPro" id="IPR011701">
    <property type="entry name" value="MFS"/>
</dbReference>
<evidence type="ECO:0000259" key="9">
    <source>
        <dbReference type="PROSITE" id="PS50850"/>
    </source>
</evidence>
<keyword evidence="7 8" id="KW-0472">Membrane</keyword>
<feature type="transmembrane region" description="Helical" evidence="8">
    <location>
        <begin position="378"/>
        <end position="400"/>
    </location>
</feature>
<evidence type="ECO:0000313" key="10">
    <source>
        <dbReference type="EMBL" id="SEW01357.1"/>
    </source>
</evidence>
<feature type="transmembrane region" description="Helical" evidence="8">
    <location>
        <begin position="347"/>
        <end position="372"/>
    </location>
</feature>
<dbReference type="AlphaFoldDB" id="A0A1I0NJD7"/>
<protein>
    <submittedName>
        <fullName evidence="10">MFS transporter, DHA1 family, tetracycline resistance protein</fullName>
    </submittedName>
</protein>
<evidence type="ECO:0000256" key="3">
    <source>
        <dbReference type="ARBA" id="ARBA00007520"/>
    </source>
</evidence>
<dbReference type="GO" id="GO:0016020">
    <property type="term" value="C:membrane"/>
    <property type="evidence" value="ECO:0007669"/>
    <property type="project" value="UniProtKB-SubCell"/>
</dbReference>
<dbReference type="OrthoDB" id="9764259at2"/>
<dbReference type="Gene3D" id="1.20.1250.20">
    <property type="entry name" value="MFS general substrate transporter like domains"/>
    <property type="match status" value="1"/>
</dbReference>
<proteinExistence type="inferred from homology"/>
<dbReference type="PROSITE" id="PS00216">
    <property type="entry name" value="SUGAR_TRANSPORT_1"/>
    <property type="match status" value="1"/>
</dbReference>
<dbReference type="Proteomes" id="UP000199650">
    <property type="component" value="Unassembled WGS sequence"/>
</dbReference>
<keyword evidence="4" id="KW-0813">Transport</keyword>
<keyword evidence="5 8" id="KW-0812">Transmembrane</keyword>